<dbReference type="GO" id="GO:0061617">
    <property type="term" value="C:MICOS complex"/>
    <property type="evidence" value="ECO:0007669"/>
    <property type="project" value="TreeGrafter"/>
</dbReference>
<dbReference type="InParanoid" id="A0A7J7CVE1"/>
<keyword evidence="11" id="KW-1185">Reference proteome</keyword>
<dbReference type="FunCoup" id="A0A7J7CVE1">
    <property type="interactions" value="2542"/>
</dbReference>
<evidence type="ECO:0000256" key="8">
    <source>
        <dbReference type="SAM" id="Coils"/>
    </source>
</evidence>
<feature type="compositionally biased region" description="Polar residues" evidence="9">
    <location>
        <begin position="29"/>
        <end position="55"/>
    </location>
</feature>
<organism evidence="10 11">
    <name type="scientific">Tripterygium wilfordii</name>
    <name type="common">Thunder God vine</name>
    <dbReference type="NCBI Taxonomy" id="458696"/>
    <lineage>
        <taxon>Eukaryota</taxon>
        <taxon>Viridiplantae</taxon>
        <taxon>Streptophyta</taxon>
        <taxon>Embryophyta</taxon>
        <taxon>Tracheophyta</taxon>
        <taxon>Spermatophyta</taxon>
        <taxon>Magnoliopsida</taxon>
        <taxon>eudicotyledons</taxon>
        <taxon>Gunneridae</taxon>
        <taxon>Pentapetalae</taxon>
        <taxon>rosids</taxon>
        <taxon>fabids</taxon>
        <taxon>Celastrales</taxon>
        <taxon>Celastraceae</taxon>
        <taxon>Tripterygium</taxon>
    </lineage>
</organism>
<evidence type="ECO:0000256" key="7">
    <source>
        <dbReference type="ARBA" id="ARBA00023136"/>
    </source>
</evidence>
<reference evidence="10 11" key="1">
    <citation type="journal article" date="2020" name="Nat. Commun.">
        <title>Genome of Tripterygium wilfordii and identification of cytochrome P450 involved in triptolide biosynthesis.</title>
        <authorList>
            <person name="Tu L."/>
            <person name="Su P."/>
            <person name="Zhang Z."/>
            <person name="Gao L."/>
            <person name="Wang J."/>
            <person name="Hu T."/>
            <person name="Zhou J."/>
            <person name="Zhang Y."/>
            <person name="Zhao Y."/>
            <person name="Liu Y."/>
            <person name="Song Y."/>
            <person name="Tong Y."/>
            <person name="Lu Y."/>
            <person name="Yang J."/>
            <person name="Xu C."/>
            <person name="Jia M."/>
            <person name="Peters R.J."/>
            <person name="Huang L."/>
            <person name="Gao W."/>
        </authorList>
    </citation>
    <scope>NUCLEOTIDE SEQUENCE [LARGE SCALE GENOMIC DNA]</scope>
    <source>
        <strain evidence="11">cv. XIE 37</strain>
        <tissue evidence="10">Leaf</tissue>
    </source>
</reference>
<evidence type="ECO:0000256" key="2">
    <source>
        <dbReference type="ARBA" id="ARBA00010877"/>
    </source>
</evidence>
<keyword evidence="7" id="KW-0472">Membrane</keyword>
<evidence type="ECO:0000256" key="1">
    <source>
        <dbReference type="ARBA" id="ARBA00004273"/>
    </source>
</evidence>
<dbReference type="PANTHER" id="PTHR15415">
    <property type="entry name" value="MITOFILIN"/>
    <property type="match status" value="1"/>
</dbReference>
<evidence type="ECO:0000256" key="6">
    <source>
        <dbReference type="ARBA" id="ARBA00023128"/>
    </source>
</evidence>
<accession>A0A7J7CVE1</accession>
<evidence type="ECO:0000313" key="10">
    <source>
        <dbReference type="EMBL" id="KAF5737968.1"/>
    </source>
</evidence>
<comment type="subcellular location">
    <subcellularLocation>
        <location evidence="1">Mitochondrion inner membrane</location>
    </subcellularLocation>
</comment>
<evidence type="ECO:0000256" key="5">
    <source>
        <dbReference type="ARBA" id="ARBA00022989"/>
    </source>
</evidence>
<keyword evidence="4" id="KW-0999">Mitochondrion inner membrane</keyword>
<dbReference type="InterPro" id="IPR019133">
    <property type="entry name" value="MIC60"/>
</dbReference>
<name>A0A7J7CVE1_TRIWF</name>
<comment type="similarity">
    <text evidence="2">Belongs to the MICOS complex subunit Mic60 family.</text>
</comment>
<feature type="region of interest" description="Disordered" evidence="9">
    <location>
        <begin position="151"/>
        <end position="249"/>
    </location>
</feature>
<evidence type="ECO:0000256" key="3">
    <source>
        <dbReference type="ARBA" id="ARBA00022692"/>
    </source>
</evidence>
<keyword evidence="8" id="KW-0175">Coiled coil</keyword>
<protein>
    <recommendedName>
        <fullName evidence="12">Formation of crista junctions protein 1</fullName>
    </recommendedName>
</protein>
<dbReference type="OrthoDB" id="10261039at2759"/>
<feature type="region of interest" description="Disordered" evidence="9">
    <location>
        <begin position="29"/>
        <end position="62"/>
    </location>
</feature>
<dbReference type="GO" id="GO:0042407">
    <property type="term" value="P:cristae formation"/>
    <property type="evidence" value="ECO:0007669"/>
    <property type="project" value="TreeGrafter"/>
</dbReference>
<evidence type="ECO:0000313" key="11">
    <source>
        <dbReference type="Proteomes" id="UP000593562"/>
    </source>
</evidence>
<sequence>MLRRSILNLSSRRSVGRIPRQIASQQIPPFTSFQRDFSTPSKKNASPRPGTSSNPPEYGGDSPNIFLRHPIVGAAAGVVIATALATYQFGFLDQYLHKENHIKLEPANLGVDHENAKEAQDLTEAVSLTGEDLNRISPETDHPELKVETHTDLPHHETDPQIKTDGDLPHPEASSERKGGESTHVQDKSDVKNGDRIVHDQDKEFPEHSHSNVVSNDQGVDSVPHGGNIDVESSESKTSLGSNEDVQVPSLHNGASAASETDEAKTMPPPQITAEDRQENALNESIEPPSSLLDAYRLREKADESTTISLNEQGTGEYKHLPQEGEAFVSATKDMNDGYISKDGKLVLDFLQAIHAAEERQAEMDARAFAEEKRALKEKYERELRDSRARELMRMEETALLEKELKREKMKAVAAIKSLQEKMEEQRKKELEQKESEAELKLKELQELAKAELAAAITSEKAAQIERMAEANLNINALCMAFYARSEEARQSHSVHKLALATLALDDALSKGLPIQREVNSLHTYLEGVDRDSILDLVLSSLPEEMQQCGTDTILQLNRKFNDLKGMLQHFSLIPPGGGGILAHSLAHIASWLKVREVDQSGDGIESVINRVESYLTEGKLAEAADALEEGVKGSQAEEIVGDWVRRVRNRAIAEQALTLLQSYATCISLT</sequence>
<gene>
    <name evidence="10" type="ORF">HS088_TW13G00861</name>
</gene>
<keyword evidence="3" id="KW-0812">Transmembrane</keyword>
<evidence type="ECO:0000256" key="9">
    <source>
        <dbReference type="SAM" id="MobiDB-lite"/>
    </source>
</evidence>
<dbReference type="EMBL" id="JAAARO010000013">
    <property type="protein sequence ID" value="KAF5737968.1"/>
    <property type="molecule type" value="Genomic_DNA"/>
</dbReference>
<feature type="coiled-coil region" evidence="8">
    <location>
        <begin position="359"/>
        <end position="455"/>
    </location>
</feature>
<comment type="caution">
    <text evidence="10">The sequence shown here is derived from an EMBL/GenBank/DDBJ whole genome shotgun (WGS) entry which is preliminary data.</text>
</comment>
<dbReference type="PANTHER" id="PTHR15415:SF7">
    <property type="entry name" value="MICOS COMPLEX SUBUNIT MIC60"/>
    <property type="match status" value="1"/>
</dbReference>
<evidence type="ECO:0000256" key="4">
    <source>
        <dbReference type="ARBA" id="ARBA00022792"/>
    </source>
</evidence>
<dbReference type="Proteomes" id="UP000593562">
    <property type="component" value="Unassembled WGS sequence"/>
</dbReference>
<dbReference type="Pfam" id="PF09731">
    <property type="entry name" value="Mitofilin"/>
    <property type="match status" value="1"/>
</dbReference>
<proteinExistence type="inferred from homology"/>
<keyword evidence="5" id="KW-1133">Transmembrane helix</keyword>
<feature type="compositionally biased region" description="Basic and acidic residues" evidence="9">
    <location>
        <begin position="151"/>
        <end position="210"/>
    </location>
</feature>
<dbReference type="AlphaFoldDB" id="A0A7J7CVE1"/>
<keyword evidence="6" id="KW-0496">Mitochondrion</keyword>
<evidence type="ECO:0008006" key="12">
    <source>
        <dbReference type="Google" id="ProtNLM"/>
    </source>
</evidence>
<feature type="compositionally biased region" description="Polar residues" evidence="9">
    <location>
        <begin position="236"/>
        <end position="245"/>
    </location>
</feature>